<dbReference type="GO" id="GO:0008962">
    <property type="term" value="F:phosphatidylglycerophosphatase activity"/>
    <property type="evidence" value="ECO:0007669"/>
    <property type="project" value="InterPro"/>
</dbReference>
<dbReference type="SUPFAM" id="SSF101307">
    <property type="entry name" value="YutG-like"/>
    <property type="match status" value="1"/>
</dbReference>
<dbReference type="GO" id="GO:0006629">
    <property type="term" value="P:lipid metabolic process"/>
    <property type="evidence" value="ECO:0007669"/>
    <property type="project" value="InterPro"/>
</dbReference>
<feature type="transmembrane region" description="Helical" evidence="1">
    <location>
        <begin position="48"/>
        <end position="67"/>
    </location>
</feature>
<dbReference type="CDD" id="cd06971">
    <property type="entry name" value="PgpA"/>
    <property type="match status" value="1"/>
</dbReference>
<feature type="transmembrane region" description="Helical" evidence="1">
    <location>
        <begin position="132"/>
        <end position="155"/>
    </location>
</feature>
<evidence type="ECO:0000313" key="4">
    <source>
        <dbReference type="Proteomes" id="UP000029556"/>
    </source>
</evidence>
<dbReference type="PANTHER" id="PTHR36305">
    <property type="entry name" value="PHOSPHATIDYLGLYCEROPHOSPHATASE A"/>
    <property type="match status" value="1"/>
</dbReference>
<evidence type="ECO:0000259" key="2">
    <source>
        <dbReference type="Pfam" id="PF04608"/>
    </source>
</evidence>
<dbReference type="OrthoDB" id="9804091at2"/>
<dbReference type="EMBL" id="JRNN01000033">
    <property type="protein sequence ID" value="KGF36019.1"/>
    <property type="molecule type" value="Genomic_DNA"/>
</dbReference>
<proteinExistence type="predicted"/>
<dbReference type="RefSeq" id="WP_036872058.1">
    <property type="nucleotide sequence ID" value="NZ_JRNN01000033.1"/>
</dbReference>
<evidence type="ECO:0000313" key="3">
    <source>
        <dbReference type="EMBL" id="KGF36019.1"/>
    </source>
</evidence>
<organism evidence="3 4">
    <name type="scientific">Hoylesella buccalis DNF00853</name>
    <dbReference type="NCBI Taxonomy" id="1401074"/>
    <lineage>
        <taxon>Bacteria</taxon>
        <taxon>Pseudomonadati</taxon>
        <taxon>Bacteroidota</taxon>
        <taxon>Bacteroidia</taxon>
        <taxon>Bacteroidales</taxon>
        <taxon>Prevotellaceae</taxon>
        <taxon>Hoylesella</taxon>
    </lineage>
</organism>
<feature type="transmembrane region" description="Helical" evidence="1">
    <location>
        <begin position="87"/>
        <end position="111"/>
    </location>
</feature>
<name>A0A096BS03_9BACT</name>
<protein>
    <submittedName>
        <fullName evidence="3">Phosphatidylglycerophosphatase</fullName>
    </submittedName>
</protein>
<feature type="domain" description="YutG/PgpA" evidence="2">
    <location>
        <begin position="11"/>
        <end position="151"/>
    </location>
</feature>
<accession>A0A096BS03</accession>
<keyword evidence="1" id="KW-1133">Transmembrane helix</keyword>
<dbReference type="InterPro" id="IPR026037">
    <property type="entry name" value="PgpA"/>
</dbReference>
<comment type="caution">
    <text evidence="3">The sequence shown here is derived from an EMBL/GenBank/DDBJ whole genome shotgun (WGS) entry which is preliminary data.</text>
</comment>
<dbReference type="PANTHER" id="PTHR36305:SF1">
    <property type="entry name" value="PHOSPHATIDYLGLYCEROPHOSPHATASE A"/>
    <property type="match status" value="1"/>
</dbReference>
<keyword evidence="1" id="KW-0812">Transmembrane</keyword>
<dbReference type="AlphaFoldDB" id="A0A096BS03"/>
<gene>
    <name evidence="3" type="ORF">HMPREF2137_03280</name>
</gene>
<dbReference type="Pfam" id="PF04608">
    <property type="entry name" value="PgpA"/>
    <property type="match status" value="1"/>
</dbReference>
<feature type="transmembrane region" description="Helical" evidence="1">
    <location>
        <begin position="20"/>
        <end position="41"/>
    </location>
</feature>
<keyword evidence="1" id="KW-0472">Membrane</keyword>
<evidence type="ECO:0000256" key="1">
    <source>
        <dbReference type="SAM" id="Phobius"/>
    </source>
</evidence>
<dbReference type="InterPro" id="IPR036681">
    <property type="entry name" value="PgpA-like_sf"/>
</dbReference>
<dbReference type="Proteomes" id="UP000029556">
    <property type="component" value="Unassembled WGS sequence"/>
</dbReference>
<dbReference type="InterPro" id="IPR007686">
    <property type="entry name" value="YutG/PgpA"/>
</dbReference>
<dbReference type="PIRSF" id="PIRSF006162">
    <property type="entry name" value="PgpA"/>
    <property type="match status" value="1"/>
</dbReference>
<reference evidence="3 4" key="1">
    <citation type="submission" date="2014-07" db="EMBL/GenBank/DDBJ databases">
        <authorList>
            <person name="McCorrison J."/>
            <person name="Sanka R."/>
            <person name="Torralba M."/>
            <person name="Gillis M."/>
            <person name="Haft D.H."/>
            <person name="Methe B."/>
            <person name="Sutton G."/>
            <person name="Nelson K.E."/>
        </authorList>
    </citation>
    <scope>NUCLEOTIDE SEQUENCE [LARGE SCALE GENOMIC DNA]</scope>
    <source>
        <strain evidence="3 4">DNF00853</strain>
    </source>
</reference>
<sequence>MERPPLLAVIFGTGFGSGFWPWGPGTAGAFLATILWLAMAVTLHPTTLFFTTFSLIVLFTAVGTWAANQLEPFWGEDPKRVVIDEMIGMWMPLLAVPTLNGWYVAASFVLFRFFDIMKPLGIRALDRRHGGFWVMADDLLAGIYSLIIILFTQWAI</sequence>